<organism evidence="1 2">
    <name type="scientific">Ridgeia piscesae</name>
    <name type="common">Tubeworm</name>
    <dbReference type="NCBI Taxonomy" id="27915"/>
    <lineage>
        <taxon>Eukaryota</taxon>
        <taxon>Metazoa</taxon>
        <taxon>Spiralia</taxon>
        <taxon>Lophotrochozoa</taxon>
        <taxon>Annelida</taxon>
        <taxon>Polychaeta</taxon>
        <taxon>Sedentaria</taxon>
        <taxon>Canalipalpata</taxon>
        <taxon>Sabellida</taxon>
        <taxon>Siboglinidae</taxon>
        <taxon>Ridgeia</taxon>
    </lineage>
</organism>
<sequence length="317" mass="35692">MTSTALGTLCSRYLFPLSIILIKYSSKSAQTWFTMGDNRCICQRLTSVIGDGEKLNDVVFCGAVSEVPEGNVVFFPGDVQDYSENMLAHRDNKRYEEWNLESTARLLCQRFPHNHVWVVKTVRMTLKTFAVYSNFVTSNDIGCPEHEAGQQSWHHLCKLLANAGERLRDICTKQAEDTCVAVKVNASAPLTLVGFSKGCVVLNQLVYDLALAKQDKDVGTFTDGVKAMYWLDGGHNGGVNTWITHQSVLKNLVGANIEVHSHVTPYQTEDDRRPWVGKEQKKFVGRLQRMGVAVNNTLHFSGEERSLDMHFRLLKEF</sequence>
<dbReference type="PANTHER" id="PTHR31296">
    <property type="entry name" value="UPF0565 PROTEIN C2ORF69"/>
    <property type="match status" value="1"/>
</dbReference>
<dbReference type="GO" id="GO:0005739">
    <property type="term" value="C:mitochondrion"/>
    <property type="evidence" value="ECO:0007669"/>
    <property type="project" value="TreeGrafter"/>
</dbReference>
<dbReference type="EMBL" id="JAODUO010000580">
    <property type="protein sequence ID" value="KAK2177775.1"/>
    <property type="molecule type" value="Genomic_DNA"/>
</dbReference>
<gene>
    <name evidence="1" type="ORF">NP493_580g01064</name>
</gene>
<protein>
    <submittedName>
        <fullName evidence="1">Uncharacterized protein</fullName>
    </submittedName>
</protein>
<comment type="caution">
    <text evidence="1">The sequence shown here is derived from an EMBL/GenBank/DDBJ whole genome shotgun (WGS) entry which is preliminary data.</text>
</comment>
<dbReference type="Proteomes" id="UP001209878">
    <property type="component" value="Unassembled WGS sequence"/>
</dbReference>
<dbReference type="AlphaFoldDB" id="A0AAD9NPN7"/>
<dbReference type="InterPro" id="IPR018881">
    <property type="entry name" value="C2orf69_mit"/>
</dbReference>
<reference evidence="1" key="1">
    <citation type="journal article" date="2023" name="Mol. Biol. Evol.">
        <title>Third-Generation Sequencing Reveals the Adaptive Role of the Epigenome in Three Deep-Sea Polychaetes.</title>
        <authorList>
            <person name="Perez M."/>
            <person name="Aroh O."/>
            <person name="Sun Y."/>
            <person name="Lan Y."/>
            <person name="Juniper S.K."/>
            <person name="Young C.R."/>
            <person name="Angers B."/>
            <person name="Qian P.Y."/>
        </authorList>
    </citation>
    <scope>NUCLEOTIDE SEQUENCE</scope>
    <source>
        <strain evidence="1">R07B-5</strain>
    </source>
</reference>
<proteinExistence type="predicted"/>
<evidence type="ECO:0000313" key="1">
    <source>
        <dbReference type="EMBL" id="KAK2177775.1"/>
    </source>
</evidence>
<dbReference type="PANTHER" id="PTHR31296:SF1">
    <property type="entry name" value="MITOCHONDRIAL PROTEIN C2ORF69"/>
    <property type="match status" value="1"/>
</dbReference>
<accession>A0AAD9NPN7</accession>
<evidence type="ECO:0000313" key="2">
    <source>
        <dbReference type="Proteomes" id="UP001209878"/>
    </source>
</evidence>
<name>A0AAD9NPN7_RIDPI</name>
<dbReference type="Pfam" id="PF10561">
    <property type="entry name" value="C2orf69"/>
    <property type="match status" value="2"/>
</dbReference>
<keyword evidence="2" id="KW-1185">Reference proteome</keyword>